<sequence length="67" mass="7614">MSLKKYIPSPCRPLILFPGTFIPLLIAGEIGEHLLAHERFAFEQPLMLTVHHHTRDSLPTYLAIALH</sequence>
<dbReference type="STRING" id="1030841.HMPREF9370_0812"/>
<organism evidence="1 2">
    <name type="scientific">Neisseria wadsworthii 9715</name>
    <dbReference type="NCBI Taxonomy" id="1030841"/>
    <lineage>
        <taxon>Bacteria</taxon>
        <taxon>Pseudomonadati</taxon>
        <taxon>Pseudomonadota</taxon>
        <taxon>Betaproteobacteria</taxon>
        <taxon>Neisseriales</taxon>
        <taxon>Neisseriaceae</taxon>
        <taxon>Neisseria</taxon>
    </lineage>
</organism>
<dbReference type="EMBL" id="AGAZ01000033">
    <property type="protein sequence ID" value="EGZ48517.1"/>
    <property type="molecule type" value="Genomic_DNA"/>
</dbReference>
<dbReference type="OrthoDB" id="9780918at2"/>
<evidence type="ECO:0000313" key="1">
    <source>
        <dbReference type="EMBL" id="EGZ48517.1"/>
    </source>
</evidence>
<evidence type="ECO:0000313" key="2">
    <source>
        <dbReference type="Proteomes" id="UP000005336"/>
    </source>
</evidence>
<proteinExistence type="predicted"/>
<dbReference type="AlphaFoldDB" id="G4CP03"/>
<gene>
    <name evidence="1" type="ORF">HMPREF9370_0812</name>
</gene>
<name>G4CP03_9NEIS</name>
<keyword evidence="2" id="KW-1185">Reference proteome</keyword>
<dbReference type="Proteomes" id="UP000005336">
    <property type="component" value="Unassembled WGS sequence"/>
</dbReference>
<dbReference type="PATRIC" id="fig|1030841.3.peg.794"/>
<reference evidence="1 2" key="1">
    <citation type="submission" date="2011-06" db="EMBL/GenBank/DDBJ databases">
        <authorList>
            <person name="Muzny D."/>
            <person name="Qin X."/>
            <person name="Deng J."/>
            <person name="Jiang H."/>
            <person name="Liu Y."/>
            <person name="Qu J."/>
            <person name="Song X.-Z."/>
            <person name="Zhang L."/>
            <person name="Thornton R."/>
            <person name="Coyle M."/>
            <person name="Francisco L."/>
            <person name="Jackson L."/>
            <person name="Javaid M."/>
            <person name="Korchina V."/>
            <person name="Kovar C."/>
            <person name="Mata R."/>
            <person name="Mathew T."/>
            <person name="Ngo R."/>
            <person name="Nguyen L."/>
            <person name="Nguyen N."/>
            <person name="Okwuonu G."/>
            <person name="Ongeri F."/>
            <person name="Pham C."/>
            <person name="Simmons D."/>
            <person name="Wilczek-Boney K."/>
            <person name="Hale W."/>
            <person name="Jakkamsetti A."/>
            <person name="Pham P."/>
            <person name="Ruth R."/>
            <person name="San Lucas F."/>
            <person name="Warren J."/>
            <person name="Zhang J."/>
            <person name="Zhao Z."/>
            <person name="Zhou C."/>
            <person name="Zhu D."/>
            <person name="Lee S."/>
            <person name="Bess C."/>
            <person name="Blankenburg K."/>
            <person name="Forbes L."/>
            <person name="Fu Q."/>
            <person name="Gubbala S."/>
            <person name="Hirani K."/>
            <person name="Jayaseelan J.C."/>
            <person name="Lara F."/>
            <person name="Munidasa M."/>
            <person name="Palculict T."/>
            <person name="Patil S."/>
            <person name="Pu L.-L."/>
            <person name="Saada N."/>
            <person name="Tang L."/>
            <person name="Weissenberger G."/>
            <person name="Zhu Y."/>
            <person name="Hemphill L."/>
            <person name="Shang Y."/>
            <person name="Youmans B."/>
            <person name="Ayvaz T."/>
            <person name="Ross M."/>
            <person name="Santibanez J."/>
            <person name="Aqrawi P."/>
            <person name="Gross S."/>
            <person name="Joshi V."/>
            <person name="Fowler G."/>
            <person name="Nazareth L."/>
            <person name="Reid J."/>
            <person name="Worley K."/>
            <person name="Petrosino J."/>
            <person name="Highlander S."/>
            <person name="Gibbs R."/>
        </authorList>
    </citation>
    <scope>NUCLEOTIDE SEQUENCE [LARGE SCALE GENOMIC DNA]</scope>
    <source>
        <strain evidence="1 2">9715</strain>
    </source>
</reference>
<protein>
    <submittedName>
        <fullName evidence="1">Uncharacterized protein</fullName>
    </submittedName>
</protein>
<comment type="caution">
    <text evidence="1">The sequence shown here is derived from an EMBL/GenBank/DDBJ whole genome shotgun (WGS) entry which is preliminary data.</text>
</comment>
<dbReference type="RefSeq" id="WP_009115955.1">
    <property type="nucleotide sequence ID" value="NZ_JH165159.1"/>
</dbReference>
<dbReference type="HOGENOM" id="CLU_2808034_0_0_4"/>
<accession>G4CP03</accession>